<dbReference type="Pfam" id="PF00432">
    <property type="entry name" value="Prenyltrans"/>
    <property type="match status" value="1"/>
</dbReference>
<organism evidence="3 4">
    <name type="scientific">Oxobacter pfennigii</name>
    <dbReference type="NCBI Taxonomy" id="36849"/>
    <lineage>
        <taxon>Bacteria</taxon>
        <taxon>Bacillati</taxon>
        <taxon>Bacillota</taxon>
        <taxon>Clostridia</taxon>
        <taxon>Eubacteriales</taxon>
        <taxon>Clostridiaceae</taxon>
        <taxon>Oxobacter</taxon>
    </lineage>
</organism>
<sequence>MKNKKPVRIILMVLAALICIGSMGYANSNARRKAALKKKIYDASQKTIQHYYDTYEPREFAGLMDWPALGLYGFGEDISGPVWTVNGKNAAYWREEQVKAKEGLSETKNTDYQRTLIGIVSANRDPRNFGGIDFVKTVKETMLPNGHFADSVKDTRTKVPIGDDLINSQCFGIISLYCAGEPTPNRDKAIRWLEKNQHVDGGFTWDVKDYSDKEDYLKVTSDVDMTASTLMAFSILKMDTNYPPVKRALEFLKNQQLDNGGFQSWGVQNPESTIWAIQALLMHGENPLDKAWEKTKDCGPVEFILKHQLENGTFTHVLDEKDMLPVYDNSMTTYEALYGMADAYNEETTYTKLYKANRPQSEKLLFSDFKEGDYGYNEAVEAAYDYVIDIYADGTFKPHKNVTKGELARYMVNALNLQDEFYSKYSGDELKFVNENSDVLEIDSEDNYIKLCLEKGIFQGIDSLDKEGEKEREIRSDELIPALLNGGKLINKNLEAEKLEFDSFISGETVSRAQCAVSLSKFMKLVK</sequence>
<evidence type="ECO:0000256" key="1">
    <source>
        <dbReference type="ARBA" id="ARBA00022737"/>
    </source>
</evidence>
<reference evidence="3 4" key="1">
    <citation type="submission" date="2015-09" db="EMBL/GenBank/DDBJ databases">
        <title>Genome sequence of Oxobacter pfennigii DSM 3222.</title>
        <authorList>
            <person name="Poehlein A."/>
            <person name="Bengelsdorf F.R."/>
            <person name="Schiel-Bengelsdorf B."/>
            <person name="Duerre P."/>
            <person name="Daniel R."/>
        </authorList>
    </citation>
    <scope>NUCLEOTIDE SEQUENCE [LARGE SCALE GENOMIC DNA]</scope>
    <source>
        <strain evidence="3 4">DSM 3222</strain>
    </source>
</reference>
<dbReference type="Proteomes" id="UP000050326">
    <property type="component" value="Unassembled WGS sequence"/>
</dbReference>
<dbReference type="SUPFAM" id="SSF48239">
    <property type="entry name" value="Terpenoid cyclases/Protein prenyltransferases"/>
    <property type="match status" value="1"/>
</dbReference>
<keyword evidence="3" id="KW-0808">Transferase</keyword>
<dbReference type="EMBL" id="LKET01000039">
    <property type="protein sequence ID" value="KPU43359.1"/>
    <property type="molecule type" value="Genomic_DNA"/>
</dbReference>
<dbReference type="PATRIC" id="fig|36849.3.peg.2961"/>
<evidence type="ECO:0000313" key="3">
    <source>
        <dbReference type="EMBL" id="KPU43359.1"/>
    </source>
</evidence>
<accession>A0A0P8WYA3</accession>
<evidence type="ECO:0000259" key="2">
    <source>
        <dbReference type="PROSITE" id="PS51272"/>
    </source>
</evidence>
<comment type="caution">
    <text evidence="3">The sequence shown here is derived from an EMBL/GenBank/DDBJ whole genome shotgun (WGS) entry which is preliminary data.</text>
</comment>
<dbReference type="STRING" id="36849.OXPF_28000"/>
<dbReference type="GO" id="GO:0016740">
    <property type="term" value="F:transferase activity"/>
    <property type="evidence" value="ECO:0007669"/>
    <property type="project" value="UniProtKB-KW"/>
</dbReference>
<keyword evidence="1" id="KW-0677">Repeat</keyword>
<feature type="domain" description="SLH" evidence="2">
    <location>
        <begin position="362"/>
        <end position="425"/>
    </location>
</feature>
<dbReference type="Gene3D" id="1.50.10.20">
    <property type="match status" value="1"/>
</dbReference>
<keyword evidence="4" id="KW-1185">Reference proteome</keyword>
<dbReference type="RefSeq" id="WP_054875809.1">
    <property type="nucleotide sequence ID" value="NZ_LKET01000039.1"/>
</dbReference>
<dbReference type="InterPro" id="IPR008930">
    <property type="entry name" value="Terpenoid_cyclase/PrenylTrfase"/>
</dbReference>
<gene>
    <name evidence="3" type="ORF">OXPF_28000</name>
</gene>
<protein>
    <submittedName>
        <fullName evidence="3">Prenyltransferase and squalene oxidase repeat protein</fullName>
    </submittedName>
</protein>
<dbReference type="Pfam" id="PF00395">
    <property type="entry name" value="SLH"/>
    <property type="match status" value="1"/>
</dbReference>
<dbReference type="CDD" id="cd00688">
    <property type="entry name" value="ISOPREN_C2_like"/>
    <property type="match status" value="1"/>
</dbReference>
<dbReference type="InterPro" id="IPR001330">
    <property type="entry name" value="Prenyltrans"/>
</dbReference>
<proteinExistence type="predicted"/>
<dbReference type="AlphaFoldDB" id="A0A0P8WYA3"/>
<evidence type="ECO:0000313" key="4">
    <source>
        <dbReference type="Proteomes" id="UP000050326"/>
    </source>
</evidence>
<dbReference type="InterPro" id="IPR001119">
    <property type="entry name" value="SLH_dom"/>
</dbReference>
<dbReference type="PROSITE" id="PS51272">
    <property type="entry name" value="SLH"/>
    <property type="match status" value="1"/>
</dbReference>
<dbReference type="OrthoDB" id="411361at2"/>
<name>A0A0P8WYA3_9CLOT</name>